<dbReference type="Gene3D" id="3.10.20.30">
    <property type="match status" value="1"/>
</dbReference>
<dbReference type="CDD" id="cd00754">
    <property type="entry name" value="Ubl_MoaD"/>
    <property type="match status" value="1"/>
</dbReference>
<comment type="caution">
    <text evidence="4">The sequence shown here is derived from an EMBL/GenBank/DDBJ whole genome shotgun (WGS) entry which is preliminary data.</text>
</comment>
<dbReference type="EMBL" id="JAUKPO010000007">
    <property type="protein sequence ID" value="MDO1447497.1"/>
    <property type="molecule type" value="Genomic_DNA"/>
</dbReference>
<dbReference type="PANTHER" id="PTHR33359">
    <property type="entry name" value="MOLYBDOPTERIN SYNTHASE SULFUR CARRIER SUBUNIT"/>
    <property type="match status" value="1"/>
</dbReference>
<organism evidence="4 5">
    <name type="scientific">Rhodocytophaga aerolata</name>
    <dbReference type="NCBI Taxonomy" id="455078"/>
    <lineage>
        <taxon>Bacteria</taxon>
        <taxon>Pseudomonadati</taxon>
        <taxon>Bacteroidota</taxon>
        <taxon>Cytophagia</taxon>
        <taxon>Cytophagales</taxon>
        <taxon>Rhodocytophagaceae</taxon>
        <taxon>Rhodocytophaga</taxon>
    </lineage>
</organism>
<keyword evidence="1" id="KW-0547">Nucleotide-binding</keyword>
<evidence type="ECO:0000256" key="1">
    <source>
        <dbReference type="ARBA" id="ARBA00022741"/>
    </source>
</evidence>
<gene>
    <name evidence="4" type="ORF">Q0590_14610</name>
</gene>
<evidence type="ECO:0000313" key="5">
    <source>
        <dbReference type="Proteomes" id="UP001168528"/>
    </source>
</evidence>
<keyword evidence="5" id="KW-1185">Reference proteome</keyword>
<reference evidence="4" key="1">
    <citation type="submission" date="2023-07" db="EMBL/GenBank/DDBJ databases">
        <title>The genome sequence of Rhodocytophaga aerolata KACC 12507.</title>
        <authorList>
            <person name="Zhang X."/>
        </authorList>
    </citation>
    <scope>NUCLEOTIDE SEQUENCE</scope>
    <source>
        <strain evidence="4">KACC 12507</strain>
    </source>
</reference>
<dbReference type="InterPro" id="IPR016155">
    <property type="entry name" value="Mopterin_synth/thiamin_S_b"/>
</dbReference>
<evidence type="ECO:0000256" key="2">
    <source>
        <dbReference type="ARBA" id="ARBA00024200"/>
    </source>
</evidence>
<dbReference type="Proteomes" id="UP001168528">
    <property type="component" value="Unassembled WGS sequence"/>
</dbReference>
<comment type="similarity">
    <text evidence="2">Belongs to the MoaD family.</text>
</comment>
<evidence type="ECO:0000256" key="3">
    <source>
        <dbReference type="ARBA" id="ARBA00024247"/>
    </source>
</evidence>
<dbReference type="InterPro" id="IPR003749">
    <property type="entry name" value="ThiS/MoaD-like"/>
</dbReference>
<dbReference type="InterPro" id="IPR044672">
    <property type="entry name" value="MOCS2A"/>
</dbReference>
<name>A0ABT8R5W9_9BACT</name>
<proteinExistence type="inferred from homology"/>
<dbReference type="PANTHER" id="PTHR33359:SF1">
    <property type="entry name" value="MOLYBDOPTERIN SYNTHASE SULFUR CARRIER SUBUNIT"/>
    <property type="match status" value="1"/>
</dbReference>
<dbReference type="InterPro" id="IPR012675">
    <property type="entry name" value="Beta-grasp_dom_sf"/>
</dbReference>
<sequence>MKINILLFGVLTEVTGETQLQVDAENIHDLNDLHTWLVKKHPGLQDKTFQYAVNQAISSAGHPLQAGDEVALLPPFSGG</sequence>
<accession>A0ABT8R5W9</accession>
<dbReference type="RefSeq" id="WP_302038301.1">
    <property type="nucleotide sequence ID" value="NZ_JAUKPO010000007.1"/>
</dbReference>
<dbReference type="SUPFAM" id="SSF54285">
    <property type="entry name" value="MoaD/ThiS"/>
    <property type="match status" value="1"/>
</dbReference>
<protein>
    <recommendedName>
        <fullName evidence="3">Molybdopterin synthase sulfur carrier subunit</fullName>
    </recommendedName>
</protein>
<evidence type="ECO:0000313" key="4">
    <source>
        <dbReference type="EMBL" id="MDO1447497.1"/>
    </source>
</evidence>
<dbReference type="Pfam" id="PF02597">
    <property type="entry name" value="ThiS"/>
    <property type="match status" value="1"/>
</dbReference>